<feature type="region of interest" description="Disordered" evidence="1">
    <location>
        <begin position="57"/>
        <end position="76"/>
    </location>
</feature>
<dbReference type="InterPro" id="IPR040345">
    <property type="entry name" value="Mug56/Spo71"/>
</dbReference>
<proteinExistence type="predicted"/>
<organism evidence="3 4">
    <name type="scientific">Malassezia cuniculi</name>
    <dbReference type="NCBI Taxonomy" id="948313"/>
    <lineage>
        <taxon>Eukaryota</taxon>
        <taxon>Fungi</taxon>
        <taxon>Dikarya</taxon>
        <taxon>Basidiomycota</taxon>
        <taxon>Ustilaginomycotina</taxon>
        <taxon>Malasseziomycetes</taxon>
        <taxon>Malasseziales</taxon>
        <taxon>Malasseziaceae</taxon>
        <taxon>Malassezia</taxon>
    </lineage>
</organism>
<feature type="domain" description="PH" evidence="2">
    <location>
        <begin position="1068"/>
        <end position="1251"/>
    </location>
</feature>
<accession>A0AAF0EY39</accession>
<keyword evidence="4" id="KW-1185">Reference proteome</keyword>
<dbReference type="PANTHER" id="PTHR28076">
    <property type="entry name" value="SPORULATION-SPECIFIC PROTEIN 71"/>
    <property type="match status" value="1"/>
</dbReference>
<evidence type="ECO:0000259" key="2">
    <source>
        <dbReference type="SMART" id="SM00233"/>
    </source>
</evidence>
<sequence length="1269" mass="142758">MDPRGVWADVHDVDMPPMRERAMSLTSTINHGTPVIDSNKWFGRKAPPPPLLSLNGKTIASHDSSSSTQPTAHHRIPSRRITSMRAFSYSDWSGKSTRSASPVPAPLDAQWLSPELQASLEQQVGEVIAGRCWIGQTFEVGARFWAQFDNVHEFGDLARLRSGSMGSARQRATSHSSGRPRALSSGSVRPPTIVEHAEPAEPITRQDKQVKKASDARKRIVSPFVSISPRKLAPGEVESRIGWDEVSNRINKISQVPRIRRTALNPGLKSILKQPSLPIATNTQSTEESAKEQPTVPEAESDSDPSDAGSTPEAYTPLSSSPKLQASTVSHTQPPPLPPKSLDRPPSIKGVYFAHPASESSSDADHESLESIPAEETEQILVESPGASDSDLELASRALSRTRSLFTNVAPAARQRHVTFAPRSEAQSLKTLDTASASSVRVDGQELASAIAARGRPVPVGRGDKAPAPAGAVLAREDTPPLPDHSVDWAHQIAQEEACHGMPILKRDRMLIKVQTTAHTDLPQHFDEFEARRLEIRSYHWAEYMVVLRSGHLELWSEASIRGRLFGDVEKLKRRHVIKLDPHTVSLSLYSSVDSLFCLTLPRRSILSDLNNGRFNFLRSGSYIFIFNARMNTLASDWLWMLWRELGGNIPNHIFVHLPSLSMRVRMPVPHFPNDDEVREYAPTMQELGTMVSKSADEFSSMMSGEIIEQVVGLVYKLKHWAQMIEHSRWTGMSPKLVWRCGNAFNWVTDDYAADGTSRFWSVLVGEMMATHKHVSELELILNWHYPSEARKPDGNVIHEPAAVEGFVWRLRPVSGTVQRVYLTVHDSFVFMCRPALAFTPDEFSGVTPDLSKEQRVPSRKEYVNDRSKAFRTAEKARCERQIRHSEGFVDLCDVEVVRSVGTKVFLYTSSSRANINMLRNALRRSTDAKHIEDFATQALDDSLCDDPKAVAAHLNFPETYCMAGFNQQAPDLDQSYVRSLRQFELVLGNGRAVSFECLSPALARDWIVHLYLLARYWRCRRRIDAWNIMSITGTSSALKPEQEQLVDQRMVLAELWNWCRIDGCRSIVHSGLLYMRRGTASLYRQRFLVIVGGRLVIFKVVHSTRSRIARQNEGILFKRVGSSFSLRDAYVYQARVGDRPTDMNRSAKQEANRRGSRTNAAKTMPRLYSHGLYSSDSQDDCTFVVRVRLGYDSLSARQNAFRLRHSRSKREEDLIPGLADKAHGELVFRTRTSVERDIWIRSIMFEIERLGRREAAREECVRNRGHVD</sequence>
<evidence type="ECO:0000313" key="3">
    <source>
        <dbReference type="EMBL" id="WFD36857.1"/>
    </source>
</evidence>
<feature type="compositionally biased region" description="Polar residues" evidence="1">
    <location>
        <begin position="317"/>
        <end position="332"/>
    </location>
</feature>
<dbReference type="SUPFAM" id="SSF50729">
    <property type="entry name" value="PH domain-like"/>
    <property type="match status" value="1"/>
</dbReference>
<evidence type="ECO:0000313" key="4">
    <source>
        <dbReference type="Proteomes" id="UP001219933"/>
    </source>
</evidence>
<feature type="compositionally biased region" description="Polar residues" evidence="1">
    <location>
        <begin position="57"/>
        <end position="71"/>
    </location>
</feature>
<feature type="compositionally biased region" description="Basic and acidic residues" evidence="1">
    <location>
        <begin position="195"/>
        <end position="215"/>
    </location>
</feature>
<reference evidence="3" key="1">
    <citation type="submission" date="2023-03" db="EMBL/GenBank/DDBJ databases">
        <title>Mating type loci evolution in Malassezia.</title>
        <authorList>
            <person name="Coelho M.A."/>
        </authorList>
    </citation>
    <scope>NUCLEOTIDE SEQUENCE</scope>
    <source>
        <strain evidence="3">CBS 11721</strain>
    </source>
</reference>
<dbReference type="InterPro" id="IPR039486">
    <property type="entry name" value="Mug56/Spo71_PH"/>
</dbReference>
<dbReference type="PANTHER" id="PTHR28076:SF1">
    <property type="entry name" value="PROSPORE MEMBRANE ADAPTER PROTEIN SPO71"/>
    <property type="match status" value="1"/>
</dbReference>
<feature type="compositionally biased region" description="Polar residues" evidence="1">
    <location>
        <begin position="164"/>
        <end position="177"/>
    </location>
</feature>
<dbReference type="Proteomes" id="UP001219933">
    <property type="component" value="Chromosome 5"/>
</dbReference>
<dbReference type="InterPro" id="IPR001849">
    <property type="entry name" value="PH_domain"/>
</dbReference>
<dbReference type="Pfam" id="PF15404">
    <property type="entry name" value="PH_4"/>
    <property type="match status" value="1"/>
</dbReference>
<dbReference type="InterPro" id="IPR057379">
    <property type="entry name" value="PH_SPO71"/>
</dbReference>
<name>A0AAF0EY39_9BASI</name>
<gene>
    <name evidence="3" type="ORF">MCUN1_003747</name>
</gene>
<dbReference type="SMART" id="SM00233">
    <property type="entry name" value="PH"/>
    <property type="match status" value="3"/>
</dbReference>
<protein>
    <recommendedName>
        <fullName evidence="2">PH domain-containing protein</fullName>
    </recommendedName>
</protein>
<feature type="domain" description="PH" evidence="2">
    <location>
        <begin position="504"/>
        <end position="649"/>
    </location>
</feature>
<feature type="region of interest" description="Disordered" evidence="1">
    <location>
        <begin position="275"/>
        <end position="377"/>
    </location>
</feature>
<feature type="domain" description="PH" evidence="2">
    <location>
        <begin position="802"/>
        <end position="1018"/>
    </location>
</feature>
<dbReference type="Pfam" id="PF23207">
    <property type="entry name" value="PH_SPO71"/>
    <property type="match status" value="1"/>
</dbReference>
<feature type="compositionally biased region" description="Basic and acidic residues" evidence="1">
    <location>
        <begin position="1142"/>
        <end position="1154"/>
    </location>
</feature>
<dbReference type="GO" id="GO:1902657">
    <property type="term" value="P:protein localization to prospore membrane"/>
    <property type="evidence" value="ECO:0007669"/>
    <property type="project" value="InterPro"/>
</dbReference>
<dbReference type="AlphaFoldDB" id="A0AAF0EY39"/>
<feature type="region of interest" description="Disordered" evidence="1">
    <location>
        <begin position="163"/>
        <end position="215"/>
    </location>
</feature>
<feature type="region of interest" description="Disordered" evidence="1">
    <location>
        <begin position="1142"/>
        <end position="1161"/>
    </location>
</feature>
<dbReference type="EMBL" id="CP119881">
    <property type="protein sequence ID" value="WFD36857.1"/>
    <property type="molecule type" value="Genomic_DNA"/>
</dbReference>
<evidence type="ECO:0000256" key="1">
    <source>
        <dbReference type="SAM" id="MobiDB-lite"/>
    </source>
</evidence>